<dbReference type="EMBL" id="QVLX01000005">
    <property type="protein sequence ID" value="RGE86467.1"/>
    <property type="molecule type" value="Genomic_DNA"/>
</dbReference>
<proteinExistence type="predicted"/>
<accession>A0A3E3K1C9</accession>
<name>A0A3E3K1C9_9FIRM</name>
<keyword evidence="3" id="KW-1185">Reference proteome</keyword>
<feature type="region of interest" description="Disordered" evidence="1">
    <location>
        <begin position="1"/>
        <end position="26"/>
    </location>
</feature>
<comment type="caution">
    <text evidence="2">The sequence shown here is derived from an EMBL/GenBank/DDBJ whole genome shotgun (WGS) entry which is preliminary data.</text>
</comment>
<evidence type="ECO:0000313" key="2">
    <source>
        <dbReference type="EMBL" id="RGE86467.1"/>
    </source>
</evidence>
<dbReference type="OrthoDB" id="9800571at2"/>
<organism evidence="2 3">
    <name type="scientific">Sellimonas intestinalis</name>
    <dbReference type="NCBI Taxonomy" id="1653434"/>
    <lineage>
        <taxon>Bacteria</taxon>
        <taxon>Bacillati</taxon>
        <taxon>Bacillota</taxon>
        <taxon>Clostridia</taxon>
        <taxon>Lachnospirales</taxon>
        <taxon>Lachnospiraceae</taxon>
        <taxon>Sellimonas</taxon>
    </lineage>
</organism>
<dbReference type="RefSeq" id="WP_024732989.1">
    <property type="nucleotide sequence ID" value="NZ_BAABYU010000001.1"/>
</dbReference>
<evidence type="ECO:0000313" key="3">
    <source>
        <dbReference type="Proteomes" id="UP000261080"/>
    </source>
</evidence>
<reference evidence="2 3" key="1">
    <citation type="submission" date="2018-08" db="EMBL/GenBank/DDBJ databases">
        <title>A genome reference for cultivated species of the human gut microbiota.</title>
        <authorList>
            <person name="Zou Y."/>
            <person name="Xue W."/>
            <person name="Luo G."/>
        </authorList>
    </citation>
    <scope>NUCLEOTIDE SEQUENCE [LARGE SCALE GENOMIC DNA]</scope>
    <source>
        <strain evidence="2 3">AF37-2AT</strain>
    </source>
</reference>
<dbReference type="AlphaFoldDB" id="A0A3E3K1C9"/>
<protein>
    <submittedName>
        <fullName evidence="2">Spore coat associated protein CotJA</fullName>
    </submittedName>
</protein>
<dbReference type="InterPro" id="IPR020256">
    <property type="entry name" value="Spore_coat_CotJA"/>
</dbReference>
<dbReference type="GeneID" id="97193224"/>
<evidence type="ECO:0000256" key="1">
    <source>
        <dbReference type="SAM" id="MobiDB-lite"/>
    </source>
</evidence>
<sequence>MQNYYQRPAFRQPYQNRENSREATREINRQKPCDVKDKLRKEFPVAMAYVPWQRYLEPYPVCKGFIRGTIFEELDKPFLGKGGCRL</sequence>
<dbReference type="Proteomes" id="UP000261080">
    <property type="component" value="Unassembled WGS sequence"/>
</dbReference>
<gene>
    <name evidence="2" type="ORF">DW016_10445</name>
</gene>
<dbReference type="Pfam" id="PF11007">
    <property type="entry name" value="CotJA"/>
    <property type="match status" value="1"/>
</dbReference>